<feature type="compositionally biased region" description="Pro residues" evidence="1">
    <location>
        <begin position="380"/>
        <end position="392"/>
    </location>
</feature>
<name>A0A0W0G2S3_MONRR</name>
<evidence type="ECO:0000256" key="2">
    <source>
        <dbReference type="SAM" id="Phobius"/>
    </source>
</evidence>
<gene>
    <name evidence="3" type="ORF">WG66_4545</name>
</gene>
<evidence type="ECO:0000313" key="4">
    <source>
        <dbReference type="Proteomes" id="UP000054988"/>
    </source>
</evidence>
<feature type="region of interest" description="Disordered" evidence="1">
    <location>
        <begin position="569"/>
        <end position="643"/>
    </location>
</feature>
<feature type="transmembrane region" description="Helical" evidence="2">
    <location>
        <begin position="269"/>
        <end position="294"/>
    </location>
</feature>
<evidence type="ECO:0000256" key="1">
    <source>
        <dbReference type="SAM" id="MobiDB-lite"/>
    </source>
</evidence>
<dbReference type="Proteomes" id="UP000054988">
    <property type="component" value="Unassembled WGS sequence"/>
</dbReference>
<feature type="region of interest" description="Disordered" evidence="1">
    <location>
        <begin position="669"/>
        <end position="691"/>
    </location>
</feature>
<feature type="compositionally biased region" description="Polar residues" evidence="1">
    <location>
        <begin position="328"/>
        <end position="347"/>
    </location>
</feature>
<feature type="compositionally biased region" description="Polar residues" evidence="1">
    <location>
        <begin position="580"/>
        <end position="598"/>
    </location>
</feature>
<organism evidence="3 4">
    <name type="scientific">Moniliophthora roreri</name>
    <name type="common">Frosty pod rot fungus</name>
    <name type="synonym">Monilia roreri</name>
    <dbReference type="NCBI Taxonomy" id="221103"/>
    <lineage>
        <taxon>Eukaryota</taxon>
        <taxon>Fungi</taxon>
        <taxon>Dikarya</taxon>
        <taxon>Basidiomycota</taxon>
        <taxon>Agaricomycotina</taxon>
        <taxon>Agaricomycetes</taxon>
        <taxon>Agaricomycetidae</taxon>
        <taxon>Agaricales</taxon>
        <taxon>Marasmiineae</taxon>
        <taxon>Marasmiaceae</taxon>
        <taxon>Moniliophthora</taxon>
    </lineage>
</organism>
<proteinExistence type="predicted"/>
<keyword evidence="2" id="KW-0472">Membrane</keyword>
<dbReference type="EMBL" id="LATX01001291">
    <property type="protein sequence ID" value="KTB42886.1"/>
    <property type="molecule type" value="Genomic_DNA"/>
</dbReference>
<sequence>MSTPVSEQDQVIFDGIGWYFVMNTVGVICETGFWAIYLVLFSFALKIQISRGLRNPPSIIILFVTIILFLSSTALWSMNVSQLSMALKGFFLKYPSLGVYDRVIQLNSEIVVFGLPMETLFLSNMIIGDAVVIWRAWALCKDTPLRPLVYIPMAMLSVSFAFAVIALDCLATNGYGFSQSTIPEGSKVCQWGEPIAWGISLLTNVVSTSLIAVRAWQHRRFLREGNPRLHSKSQRILVVLVESGFVYCLFWLSQLILFFDFEGFGFATYLYMFLSTMGDQISGVYPTMIIILVYMQRSISDSTTTGKITHGHDADTSGRVTHQLSTLRFTPGQTDTNFTSIGPSSTVIDDGTSGSSLPPSTTSPASQTTPSSAPPSSTESPPPPPSSPPPPSDTATSSNTETSRNGRSGSGTPTQSSTESTVTSAITTVVVTLDGQQFTIAIQTDSTIAPGTVITSPASSSSGDSGSNIGAIAGGVVGGIADLAILFTLLVWCYKRYRFRKAIEEFNGNFDPDRVVTSQRPTSGVLTSSGGHGGRRGDGGSSAPTLPQILVEEEDDDGMGGRLNGAAVEADNDTHHTLRKTQFPNPYPPTTATTSEGSHYTGYGGLAPGQDWRHPSPGPSLPNTAPSVGSSSHSGGGGVGGGMSAARLAKEHEAFGGYYLNQLPPSSCNNNHPLADVERSGSHSQQQHPHGRLAVANPDAEFEEQHRAYLAEGPLAHQDAGPARDEIPPTYESLLLSGAGGEGLRPLEKVPSPRQVEEGGAGGSSERRD</sequence>
<feature type="compositionally biased region" description="Low complexity" evidence="1">
    <location>
        <begin position="352"/>
        <end position="379"/>
    </location>
</feature>
<keyword evidence="2" id="KW-0812">Transmembrane</keyword>
<feature type="transmembrane region" description="Helical" evidence="2">
    <location>
        <begin position="236"/>
        <end position="257"/>
    </location>
</feature>
<feature type="transmembrane region" description="Helical" evidence="2">
    <location>
        <begin position="469"/>
        <end position="492"/>
    </location>
</feature>
<protein>
    <submittedName>
        <fullName evidence="3">Uncharacterized protein</fullName>
    </submittedName>
</protein>
<feature type="transmembrane region" description="Helical" evidence="2">
    <location>
        <begin position="149"/>
        <end position="175"/>
    </location>
</feature>
<feature type="compositionally biased region" description="Polar residues" evidence="1">
    <location>
        <begin position="399"/>
        <end position="415"/>
    </location>
</feature>
<reference evidence="3 4" key="1">
    <citation type="submission" date="2015-12" db="EMBL/GenBank/DDBJ databases">
        <title>Draft genome sequence of Moniliophthora roreri, the causal agent of frosty pod rot of cacao.</title>
        <authorList>
            <person name="Aime M.C."/>
            <person name="Diaz-Valderrama J.R."/>
            <person name="Kijpornyongpan T."/>
            <person name="Phillips-Mora W."/>
        </authorList>
    </citation>
    <scope>NUCLEOTIDE SEQUENCE [LARGE SCALE GENOMIC DNA]</scope>
    <source>
        <strain evidence="3 4">MCA 2952</strain>
    </source>
</reference>
<feature type="transmembrane region" description="Helical" evidence="2">
    <location>
        <begin position="20"/>
        <end position="45"/>
    </location>
</feature>
<dbReference type="AlphaFoldDB" id="A0A0W0G2S3"/>
<keyword evidence="2" id="KW-1133">Transmembrane helix</keyword>
<feature type="transmembrane region" description="Helical" evidence="2">
    <location>
        <begin position="120"/>
        <end position="137"/>
    </location>
</feature>
<evidence type="ECO:0000313" key="3">
    <source>
        <dbReference type="EMBL" id="KTB42886.1"/>
    </source>
</evidence>
<accession>A0A0W0G2S3</accession>
<feature type="region of interest" description="Disordered" evidence="1">
    <location>
        <begin position="328"/>
        <end position="422"/>
    </location>
</feature>
<comment type="caution">
    <text evidence="3">The sequence shown here is derived from an EMBL/GenBank/DDBJ whole genome shotgun (WGS) entry which is preliminary data.</text>
</comment>
<feature type="transmembrane region" description="Helical" evidence="2">
    <location>
        <begin position="195"/>
        <end position="216"/>
    </location>
</feature>
<feature type="transmembrane region" description="Helical" evidence="2">
    <location>
        <begin position="57"/>
        <end position="78"/>
    </location>
</feature>
<feature type="region of interest" description="Disordered" evidence="1">
    <location>
        <begin position="718"/>
        <end position="769"/>
    </location>
</feature>
<feature type="region of interest" description="Disordered" evidence="1">
    <location>
        <begin position="514"/>
        <end position="545"/>
    </location>
</feature>
<feature type="compositionally biased region" description="Gly residues" evidence="1">
    <location>
        <begin position="634"/>
        <end position="643"/>
    </location>
</feature>
<feature type="compositionally biased region" description="Polar residues" evidence="1">
    <location>
        <begin position="516"/>
        <end position="527"/>
    </location>
</feature>